<evidence type="ECO:0000259" key="3">
    <source>
        <dbReference type="Pfam" id="PF13649"/>
    </source>
</evidence>
<comment type="caution">
    <text evidence="4">The sequence shown here is derived from an EMBL/GenBank/DDBJ whole genome shotgun (WGS) entry which is preliminary data.</text>
</comment>
<dbReference type="RefSeq" id="WP_190890569.1">
    <property type="nucleotide sequence ID" value="NZ_JACJTE010000003.1"/>
</dbReference>
<name>A0ABR8EQE6_NOSLI</name>
<dbReference type="Gene3D" id="2.20.25.110">
    <property type="entry name" value="S-adenosyl-L-methionine-dependent methyltransferases"/>
    <property type="match status" value="1"/>
</dbReference>
<reference evidence="4 5" key="1">
    <citation type="journal article" date="2020" name="ISME J.">
        <title>Comparative genomics reveals insights into cyanobacterial evolution and habitat adaptation.</title>
        <authorList>
            <person name="Chen M.Y."/>
            <person name="Teng W.K."/>
            <person name="Zhao L."/>
            <person name="Hu C.X."/>
            <person name="Zhou Y.K."/>
            <person name="Han B.P."/>
            <person name="Song L.R."/>
            <person name="Shu W.S."/>
        </authorList>
    </citation>
    <scope>NUCLEOTIDE SEQUENCE [LARGE SCALE GENOMIC DNA]</scope>
    <source>
        <strain evidence="4 5">FACHB-391</strain>
    </source>
</reference>
<keyword evidence="2" id="KW-0808">Transferase</keyword>
<sequence>MSATTLHLNYDIYARIYNDRNGQSLCEMALQPLEKLLLPHLSLGAHILDLCCGTGQLAQQLNLKGYKVTGIDISEGMLDYAQKNAPDVEFIQDDARFFELPAIFDGVISTSDSLNHFMSLEELTRVFQNVYAALQENSLFVFDLNLEERYKTDWWNGSLVGDIKEDYAWAARRSYDAEEKISQTQVTIFHLLNGNWQRADTNLLGRCYSRTEVQAALESVGFTDIKVYDAELDFDIHDWGPGKAYFVGCKQATK</sequence>
<evidence type="ECO:0000256" key="1">
    <source>
        <dbReference type="ARBA" id="ARBA00022603"/>
    </source>
</evidence>
<evidence type="ECO:0000313" key="4">
    <source>
        <dbReference type="EMBL" id="MBD2559801.1"/>
    </source>
</evidence>
<dbReference type="GO" id="GO:0008168">
    <property type="term" value="F:methyltransferase activity"/>
    <property type="evidence" value="ECO:0007669"/>
    <property type="project" value="UniProtKB-KW"/>
</dbReference>
<dbReference type="CDD" id="cd02440">
    <property type="entry name" value="AdoMet_MTases"/>
    <property type="match status" value="1"/>
</dbReference>
<keyword evidence="5" id="KW-1185">Reference proteome</keyword>
<feature type="domain" description="Methyltransferase" evidence="3">
    <location>
        <begin position="47"/>
        <end position="136"/>
    </location>
</feature>
<dbReference type="PANTHER" id="PTHR43861">
    <property type="entry name" value="TRANS-ACONITATE 2-METHYLTRANSFERASE-RELATED"/>
    <property type="match status" value="1"/>
</dbReference>
<dbReference type="EMBL" id="JACJTE010000003">
    <property type="protein sequence ID" value="MBD2559801.1"/>
    <property type="molecule type" value="Genomic_DNA"/>
</dbReference>
<keyword evidence="1 4" id="KW-0489">Methyltransferase</keyword>
<dbReference type="Proteomes" id="UP000604661">
    <property type="component" value="Unassembled WGS sequence"/>
</dbReference>
<evidence type="ECO:0000256" key="2">
    <source>
        <dbReference type="ARBA" id="ARBA00022679"/>
    </source>
</evidence>
<protein>
    <submittedName>
        <fullName evidence="4">Class I SAM-dependent methyltransferase</fullName>
    </submittedName>
</protein>
<dbReference type="InterPro" id="IPR029063">
    <property type="entry name" value="SAM-dependent_MTases_sf"/>
</dbReference>
<dbReference type="InterPro" id="IPR041698">
    <property type="entry name" value="Methyltransf_25"/>
</dbReference>
<organism evidence="4 5">
    <name type="scientific">Nostoc linckia FACHB-391</name>
    <dbReference type="NCBI Taxonomy" id="2692906"/>
    <lineage>
        <taxon>Bacteria</taxon>
        <taxon>Bacillati</taxon>
        <taxon>Cyanobacteriota</taxon>
        <taxon>Cyanophyceae</taxon>
        <taxon>Nostocales</taxon>
        <taxon>Nostocaceae</taxon>
        <taxon>Nostoc</taxon>
    </lineage>
</organism>
<gene>
    <name evidence="4" type="ORF">H6G95_04030</name>
</gene>
<proteinExistence type="predicted"/>
<dbReference type="SUPFAM" id="SSF53335">
    <property type="entry name" value="S-adenosyl-L-methionine-dependent methyltransferases"/>
    <property type="match status" value="1"/>
</dbReference>
<accession>A0ABR8EQE6</accession>
<dbReference type="Gene3D" id="3.40.50.150">
    <property type="entry name" value="Vaccinia Virus protein VP39"/>
    <property type="match status" value="1"/>
</dbReference>
<dbReference type="PANTHER" id="PTHR43861:SF1">
    <property type="entry name" value="TRANS-ACONITATE 2-METHYLTRANSFERASE"/>
    <property type="match status" value="1"/>
</dbReference>
<evidence type="ECO:0000313" key="5">
    <source>
        <dbReference type="Proteomes" id="UP000604661"/>
    </source>
</evidence>
<dbReference type="GO" id="GO:0032259">
    <property type="term" value="P:methylation"/>
    <property type="evidence" value="ECO:0007669"/>
    <property type="project" value="UniProtKB-KW"/>
</dbReference>
<dbReference type="Pfam" id="PF13649">
    <property type="entry name" value="Methyltransf_25"/>
    <property type="match status" value="1"/>
</dbReference>